<dbReference type="EMBL" id="JBBKYA010000004">
    <property type="protein sequence ID" value="MFD3276261.1"/>
    <property type="molecule type" value="Genomic_DNA"/>
</dbReference>
<dbReference type="PROSITE" id="PS50990">
    <property type="entry name" value="PEPTIDASE_C39"/>
    <property type="match status" value="1"/>
</dbReference>
<dbReference type="Proteomes" id="UP001598114">
    <property type="component" value="Unassembled WGS sequence"/>
</dbReference>
<dbReference type="InterPro" id="IPR005074">
    <property type="entry name" value="Peptidase_C39"/>
</dbReference>
<proteinExistence type="predicted"/>
<keyword evidence="3" id="KW-1185">Reference proteome</keyword>
<dbReference type="Pfam" id="PF03412">
    <property type="entry name" value="Peptidase_C39"/>
    <property type="match status" value="1"/>
</dbReference>
<comment type="caution">
    <text evidence="2">The sequence shown here is derived from an EMBL/GenBank/DDBJ whole genome shotgun (WGS) entry which is preliminary data.</text>
</comment>
<dbReference type="RefSeq" id="WP_377976711.1">
    <property type="nucleotide sequence ID" value="NZ_JBBKYA010000004.1"/>
</dbReference>
<dbReference type="Gene3D" id="3.90.70.10">
    <property type="entry name" value="Cysteine proteinases"/>
    <property type="match status" value="1"/>
</dbReference>
<evidence type="ECO:0000313" key="2">
    <source>
        <dbReference type="EMBL" id="MFD3276261.1"/>
    </source>
</evidence>
<organism evidence="2 3">
    <name type="scientific">Aquirufa echingensis</name>
    <dbReference type="NCBI Taxonomy" id="3096516"/>
    <lineage>
        <taxon>Bacteria</taxon>
        <taxon>Pseudomonadati</taxon>
        <taxon>Bacteroidota</taxon>
        <taxon>Cytophagia</taxon>
        <taxon>Cytophagales</taxon>
        <taxon>Flectobacillaceae</taxon>
        <taxon>Aquirufa</taxon>
    </lineage>
</organism>
<sequence>MNPQIDQYKAFVKQKGNYDCGVACLLSIIRFHQGDCSYEALLKRCGTSQHGTSIQGIKQAANQGGLEAEAFLIEELRDFKKEVNFPCILLVVNKQSLNHYIVCCESKNEKFYKIFDPANGFEFWNEEHLLSVWKSKVVVLFSPNLNFKKVRY</sequence>
<evidence type="ECO:0000259" key="1">
    <source>
        <dbReference type="PROSITE" id="PS50990"/>
    </source>
</evidence>
<evidence type="ECO:0000313" key="3">
    <source>
        <dbReference type="Proteomes" id="UP001598114"/>
    </source>
</evidence>
<accession>A0ABW6D2U6</accession>
<reference evidence="2 3" key="1">
    <citation type="submission" date="2024-03" db="EMBL/GenBank/DDBJ databases">
        <title>Aquirufa genome sequencing.</title>
        <authorList>
            <person name="Pitt A."/>
            <person name="Hahn M.W."/>
        </authorList>
    </citation>
    <scope>NUCLEOTIDE SEQUENCE [LARGE SCALE GENOMIC DNA]</scope>
    <source>
        <strain evidence="2 3">PLAD-142S6K</strain>
    </source>
</reference>
<protein>
    <submittedName>
        <fullName evidence="2">Cysteine peptidase family C39 domain-containing protein</fullName>
    </submittedName>
</protein>
<feature type="domain" description="Peptidase C39" evidence="1">
    <location>
        <begin position="14"/>
        <end position="140"/>
    </location>
</feature>
<gene>
    <name evidence="2" type="ORF">SKC38_08500</name>
</gene>
<name>A0ABW6D2U6_9BACT</name>